<accession>A0A222P0R8</accession>
<proteinExistence type="predicted"/>
<dbReference type="InterPro" id="IPR025263">
    <property type="entry name" value="YhdP_central"/>
</dbReference>
<dbReference type="Proteomes" id="UP000201728">
    <property type="component" value="Chromosome"/>
</dbReference>
<evidence type="ECO:0000259" key="1">
    <source>
        <dbReference type="Pfam" id="PF13116"/>
    </source>
</evidence>
<gene>
    <name evidence="2" type="ORF">clem_04315</name>
</gene>
<sequence length="1255" mass="140786">MLLAILIIAAAVISSLFRALTPWATQYRTDVERHLSALLGEPVTIHAMETGWYWFEPVIKLKQVEVLDGTKAVLKLKKLFVGINLFSSLWHWQIQPGVLYIDDLHLSLHETDNGWEIDGIANKQKMTFDFKALKPVMEWILGQQKIILKDISANFYFKNGALIPFDDLDLSIANHSGRYRIKGNAHLGQTTATHFELLADLDLNAETLNNTSGHIYFAAHQLLPAQWQQFMPQARFRAMGGKGDIQLWADVSKGKFANAQARLNFDHLAWGDSQTEKDQLIQSLRANLAWKPQKKGGWQLAGDHIGLRLGGISWPENSFLVRYQPSTQNYFVYIKNILLQSLFSTSIAWPESMNAVLAIKPFGELHDTQLQINAKRVDYLLSRFVNLGWLSNNNYPGIENLSGVIYWQPNEGRLEFDSKNTLVVPQDQPPVNFPVFNAAFDWKELDQGLRVSMERFIISHPYLLLSAQGVADEVTKDSLGAVRLKAEFSANHAEEWMTYLPSRHLKPKLNAWLKNEVKHIAKATGELTINGNMKDFPFDTQPGEFSIKSYLSGVDLVFAPNWPLTRDIEAYLNVNKRTLEASIVHANLQGIAIEKGNVRLNNLGLDRETLLIHTKAETEARKALTYVRSSPLKKKLSALNMLEINGPLALDLQLEAPLYPENDDILALGDIAFNKNHVKVHHAVDDIELKNFSGTLQFDQDSVLDSNLQASLLGNPVAILIKTIKGPTPSTKVSVKGQTDISVLRDKFKLPVFSLMQGSLGLESLLTITDEPGDLDHLRIQTSLQGLAIDLPPPLGKTKESKAPLNIDIDFNPQKAVRLRFNYASRLSSDLLFSGNKGNFALQKGKIILGDKNIVSHEQRHGLQILGILPEFDLQQWLRVKEKMTTNNQQNIPDAIHLVDIKLGLAKVFNQSYKNLSFRAQKYNESSWSIHLEQEKIAANLRYQPASNTVTGFIERLQLDFDHPIDFTSASTLKPADLPNFDLRIASLQVKGLNLGDVALKTKAFKNRWELNSCKIKSPFYELTARGSWEGKGKINTTQLQADLHITNLAKSLEEWKISPVVEANKGDVQFRGGWPGAIYNFSLSKLHGQMAMRFKDGRITNLSPETEEKLGLGKLLSILSLQTIPRRLKLDFSDLSEDGYSFDEFKGSFMIDKGVMTTRDSYIDGPVAYASMKGNLDIAKQYYDLDLKVNPHITASLPVVATIAGGPIAGIATWVASKLINQGMQRISGYTYKISGPWRQPIVQQVKIIKKSNG</sequence>
<evidence type="ECO:0000313" key="3">
    <source>
        <dbReference type="Proteomes" id="UP000201728"/>
    </source>
</evidence>
<dbReference type="OrthoDB" id="9762238at2"/>
<dbReference type="PANTHER" id="PTHR38690:SF1">
    <property type="entry name" value="PROTEASE"/>
    <property type="match status" value="1"/>
</dbReference>
<keyword evidence="3" id="KW-1185">Reference proteome</keyword>
<organism evidence="2 3">
    <name type="scientific">Legionella clemsonensis</name>
    <dbReference type="NCBI Taxonomy" id="1867846"/>
    <lineage>
        <taxon>Bacteria</taxon>
        <taxon>Pseudomonadati</taxon>
        <taxon>Pseudomonadota</taxon>
        <taxon>Gammaproteobacteria</taxon>
        <taxon>Legionellales</taxon>
        <taxon>Legionellaceae</taxon>
        <taxon>Legionella</taxon>
    </lineage>
</organism>
<dbReference type="NCBIfam" id="TIGR02099">
    <property type="entry name" value="YhdP family protein"/>
    <property type="match status" value="1"/>
</dbReference>
<dbReference type="EMBL" id="CP016397">
    <property type="protein sequence ID" value="ASQ45421.1"/>
    <property type="molecule type" value="Genomic_DNA"/>
</dbReference>
<dbReference type="AlphaFoldDB" id="A0A222P0R8"/>
<dbReference type="PANTHER" id="PTHR38690">
    <property type="entry name" value="PROTEASE-RELATED"/>
    <property type="match status" value="1"/>
</dbReference>
<name>A0A222P0R8_9GAMM</name>
<dbReference type="KEGG" id="lcd:clem_04315"/>
<dbReference type="InterPro" id="IPR011836">
    <property type="entry name" value="YhdP"/>
</dbReference>
<feature type="domain" description="YhdP central" evidence="1">
    <location>
        <begin position="1"/>
        <end position="1244"/>
    </location>
</feature>
<protein>
    <recommendedName>
        <fullName evidence="1">YhdP central domain-containing protein</fullName>
    </recommendedName>
</protein>
<reference evidence="3" key="1">
    <citation type="submission" date="2016-07" db="EMBL/GenBank/DDBJ databases">
        <authorList>
            <person name="Florea S."/>
            <person name="Webb J.S."/>
            <person name="Jaromczyk J."/>
            <person name="Schardl C.L."/>
        </authorList>
    </citation>
    <scope>NUCLEOTIDE SEQUENCE [LARGE SCALE GENOMIC DNA]</scope>
    <source>
        <strain evidence="3">CDC-D5610</strain>
    </source>
</reference>
<evidence type="ECO:0000313" key="2">
    <source>
        <dbReference type="EMBL" id="ASQ45421.1"/>
    </source>
</evidence>
<dbReference type="Pfam" id="PF13116">
    <property type="entry name" value="YhdP"/>
    <property type="match status" value="1"/>
</dbReference>